<feature type="compositionally biased region" description="Acidic residues" evidence="1">
    <location>
        <begin position="92"/>
        <end position="101"/>
    </location>
</feature>
<evidence type="ECO:0000256" key="1">
    <source>
        <dbReference type="SAM" id="MobiDB-lite"/>
    </source>
</evidence>
<sequence length="138" mass="15487">MLSRIPFHVLYGRSRRIRIQWTPYASGRPTIPDYVPSPEEPKQASLSPNYVPGPKYPKYLALSDEEVLVEDQPYAAADSPIALSLGYIADLDPEDELEDGPTDYLADKGDDDHDSSGDDTDDEEEKEASEDDEDEEEH</sequence>
<comment type="caution">
    <text evidence="2">The sequence shown here is derived from an EMBL/GenBank/DDBJ whole genome shotgun (WGS) entry which is preliminary data.</text>
</comment>
<reference evidence="2" key="1">
    <citation type="journal article" date="2019" name="Sci. Rep.">
        <title>Draft genome of Tanacetum cinerariifolium, the natural source of mosquito coil.</title>
        <authorList>
            <person name="Yamashiro T."/>
            <person name="Shiraishi A."/>
            <person name="Satake H."/>
            <person name="Nakayama K."/>
        </authorList>
    </citation>
    <scope>NUCLEOTIDE SEQUENCE</scope>
</reference>
<feature type="region of interest" description="Disordered" evidence="1">
    <location>
        <begin position="92"/>
        <end position="138"/>
    </location>
</feature>
<name>A0A699HJM4_TANCI</name>
<protein>
    <submittedName>
        <fullName evidence="2">Uncharacterized protein</fullName>
    </submittedName>
</protein>
<feature type="compositionally biased region" description="Basic and acidic residues" evidence="1">
    <location>
        <begin position="105"/>
        <end position="116"/>
    </location>
</feature>
<accession>A0A699HJM4</accession>
<dbReference type="AlphaFoldDB" id="A0A699HJM4"/>
<dbReference type="EMBL" id="BKCJ010159932">
    <property type="protein sequence ID" value="GEY20724.1"/>
    <property type="molecule type" value="Genomic_DNA"/>
</dbReference>
<evidence type="ECO:0000313" key="2">
    <source>
        <dbReference type="EMBL" id="GEY20724.1"/>
    </source>
</evidence>
<feature type="compositionally biased region" description="Acidic residues" evidence="1">
    <location>
        <begin position="117"/>
        <end position="138"/>
    </location>
</feature>
<gene>
    <name evidence="2" type="ORF">Tci_392698</name>
</gene>
<organism evidence="2">
    <name type="scientific">Tanacetum cinerariifolium</name>
    <name type="common">Dalmatian daisy</name>
    <name type="synonym">Chrysanthemum cinerariifolium</name>
    <dbReference type="NCBI Taxonomy" id="118510"/>
    <lineage>
        <taxon>Eukaryota</taxon>
        <taxon>Viridiplantae</taxon>
        <taxon>Streptophyta</taxon>
        <taxon>Embryophyta</taxon>
        <taxon>Tracheophyta</taxon>
        <taxon>Spermatophyta</taxon>
        <taxon>Magnoliopsida</taxon>
        <taxon>eudicotyledons</taxon>
        <taxon>Gunneridae</taxon>
        <taxon>Pentapetalae</taxon>
        <taxon>asterids</taxon>
        <taxon>campanulids</taxon>
        <taxon>Asterales</taxon>
        <taxon>Asteraceae</taxon>
        <taxon>Asteroideae</taxon>
        <taxon>Anthemideae</taxon>
        <taxon>Anthemidinae</taxon>
        <taxon>Tanacetum</taxon>
    </lineage>
</organism>
<feature type="region of interest" description="Disordered" evidence="1">
    <location>
        <begin position="28"/>
        <end position="52"/>
    </location>
</feature>
<proteinExistence type="predicted"/>